<evidence type="ECO:0000313" key="3">
    <source>
        <dbReference type="EMBL" id="MFC3968163.1"/>
    </source>
</evidence>
<comment type="caution">
    <text evidence="3">The sequence shown here is derived from an EMBL/GenBank/DDBJ whole genome shotgun (WGS) entry which is preliminary data.</text>
</comment>
<protein>
    <submittedName>
        <fullName evidence="3">Tyrosine-type recombinase/integrase</fullName>
    </submittedName>
</protein>
<dbReference type="RefSeq" id="WP_377307210.1">
    <property type="nucleotide sequence ID" value="NZ_JBHSBD010000030.1"/>
</dbReference>
<proteinExistence type="predicted"/>
<dbReference type="Proteomes" id="UP001595697">
    <property type="component" value="Unassembled WGS sequence"/>
</dbReference>
<dbReference type="InterPro" id="IPR011010">
    <property type="entry name" value="DNA_brk_join_enz"/>
</dbReference>
<keyword evidence="4" id="KW-1185">Reference proteome</keyword>
<dbReference type="Pfam" id="PF00589">
    <property type="entry name" value="Phage_integrase"/>
    <property type="match status" value="1"/>
</dbReference>
<dbReference type="SUPFAM" id="SSF56349">
    <property type="entry name" value="DNA breaking-rejoining enzymes"/>
    <property type="match status" value="1"/>
</dbReference>
<reference evidence="4" key="1">
    <citation type="journal article" date="2019" name="Int. J. Syst. Evol. Microbiol.">
        <title>The Global Catalogue of Microorganisms (GCM) 10K type strain sequencing project: providing services to taxonomists for standard genome sequencing and annotation.</title>
        <authorList>
            <consortium name="The Broad Institute Genomics Platform"/>
            <consortium name="The Broad Institute Genome Sequencing Center for Infectious Disease"/>
            <person name="Wu L."/>
            <person name="Ma J."/>
        </authorList>
    </citation>
    <scope>NUCLEOTIDE SEQUENCE [LARGE SCALE GENOMIC DNA]</scope>
    <source>
        <strain evidence="4">TBRC 5781</strain>
    </source>
</reference>
<dbReference type="InterPro" id="IPR013762">
    <property type="entry name" value="Integrase-like_cat_sf"/>
</dbReference>
<gene>
    <name evidence="3" type="ORF">ACFOVS_08485</name>
</gene>
<name>A0ABV8E7S4_9HYPH</name>
<evidence type="ECO:0000313" key="4">
    <source>
        <dbReference type="Proteomes" id="UP001595697"/>
    </source>
</evidence>
<evidence type="ECO:0000256" key="1">
    <source>
        <dbReference type="ARBA" id="ARBA00023172"/>
    </source>
</evidence>
<sequence length="111" mass="12687">MATETALRLMREIQKEHPDVLFHHLGRFCDCSSPMYHPSKPYPSSDAMSAIFKRWRIDAGLAYLSAHGVREGLAELLAEMGCSQYEIMAILGHSEAKTSEVYTRRVERWTL</sequence>
<organism evidence="3 4">
    <name type="scientific">Rhizobium lemnae</name>
    <dbReference type="NCBI Taxonomy" id="1214924"/>
    <lineage>
        <taxon>Bacteria</taxon>
        <taxon>Pseudomonadati</taxon>
        <taxon>Pseudomonadota</taxon>
        <taxon>Alphaproteobacteria</taxon>
        <taxon>Hyphomicrobiales</taxon>
        <taxon>Rhizobiaceae</taxon>
        <taxon>Rhizobium/Agrobacterium group</taxon>
        <taxon>Rhizobium</taxon>
    </lineage>
</organism>
<dbReference type="PROSITE" id="PS51898">
    <property type="entry name" value="TYR_RECOMBINASE"/>
    <property type="match status" value="1"/>
</dbReference>
<feature type="domain" description="Tyr recombinase" evidence="2">
    <location>
        <begin position="1"/>
        <end position="111"/>
    </location>
</feature>
<dbReference type="Gene3D" id="1.10.443.10">
    <property type="entry name" value="Intergrase catalytic core"/>
    <property type="match status" value="1"/>
</dbReference>
<accession>A0ABV8E7S4</accession>
<evidence type="ECO:0000259" key="2">
    <source>
        <dbReference type="PROSITE" id="PS51898"/>
    </source>
</evidence>
<keyword evidence="1" id="KW-0233">DNA recombination</keyword>
<dbReference type="EMBL" id="JBHSBD010000030">
    <property type="protein sequence ID" value="MFC3968163.1"/>
    <property type="molecule type" value="Genomic_DNA"/>
</dbReference>
<dbReference type="InterPro" id="IPR002104">
    <property type="entry name" value="Integrase_catalytic"/>
</dbReference>